<keyword evidence="2" id="KW-1133">Transmembrane helix</keyword>
<keyword evidence="2" id="KW-0472">Membrane</keyword>
<feature type="domain" description="Tyrosine-protein phosphatase" evidence="4">
    <location>
        <begin position="1"/>
        <end position="174"/>
    </location>
</feature>
<evidence type="ECO:0000256" key="1">
    <source>
        <dbReference type="ARBA" id="ARBA00022692"/>
    </source>
</evidence>
<dbReference type="AlphaFoldDB" id="A0A1A7YCV8"/>
<sequence length="207" mass="23975">MVWEQRVKGIVMVTNCVESGRTKCECYWPEDQKPCLYGDLLVTMSSEQKEPNWTLRDFRVKNTNNSEERTVKHFHFTAWPDHGVPQGTQVLIQFRGLVRQHIESQGITSPTVVHCSAGVGRTGTLIALDVLLQQLEKERAVGINDFVHRMRQHRSHMVQTESQYVFLHHCIMDRLKQGEKTEESIYENTDLIYANATALREFHNHNA</sequence>
<organism evidence="6">
    <name type="scientific">Iconisemion striatum</name>
    <dbReference type="NCBI Taxonomy" id="60296"/>
    <lineage>
        <taxon>Eukaryota</taxon>
        <taxon>Metazoa</taxon>
        <taxon>Chordata</taxon>
        <taxon>Craniata</taxon>
        <taxon>Vertebrata</taxon>
        <taxon>Euteleostomi</taxon>
        <taxon>Actinopterygii</taxon>
        <taxon>Neopterygii</taxon>
        <taxon>Teleostei</taxon>
        <taxon>Neoteleostei</taxon>
        <taxon>Acanthomorphata</taxon>
        <taxon>Ovalentaria</taxon>
        <taxon>Atherinomorphae</taxon>
        <taxon>Cyprinodontiformes</taxon>
        <taxon>Nothobranchiidae</taxon>
        <taxon>Iconisemion</taxon>
    </lineage>
</organism>
<name>A0A1A7YCV8_9TELE</name>
<dbReference type="GO" id="GO:0004725">
    <property type="term" value="F:protein tyrosine phosphatase activity"/>
    <property type="evidence" value="ECO:0007669"/>
    <property type="project" value="InterPro"/>
</dbReference>
<keyword evidence="6" id="KW-0675">Receptor</keyword>
<evidence type="ECO:0000259" key="5">
    <source>
        <dbReference type="PROSITE" id="PS50056"/>
    </source>
</evidence>
<dbReference type="PANTHER" id="PTHR46957:SF10">
    <property type="entry name" value="PROTEIN TYROSINE PHOSPHATASE, RECEPTOR TYPE, H"/>
    <property type="match status" value="1"/>
</dbReference>
<evidence type="ECO:0000313" key="6">
    <source>
        <dbReference type="EMBL" id="SBP27780.1"/>
    </source>
</evidence>
<dbReference type="SUPFAM" id="SSF52799">
    <property type="entry name" value="(Phosphotyrosine protein) phosphatases II"/>
    <property type="match status" value="1"/>
</dbReference>
<reference evidence="6" key="2">
    <citation type="submission" date="2016-06" db="EMBL/GenBank/DDBJ databases">
        <title>The genome of a short-lived fish provides insights into sex chromosome evolution and the genetic control of aging.</title>
        <authorList>
            <person name="Reichwald K."/>
            <person name="Felder M."/>
            <person name="Petzold A."/>
            <person name="Koch P."/>
            <person name="Groth M."/>
            <person name="Platzer M."/>
        </authorList>
    </citation>
    <scope>NUCLEOTIDE SEQUENCE</scope>
    <source>
        <tissue evidence="6">Brain</tissue>
    </source>
</reference>
<dbReference type="PROSITE" id="PS50055">
    <property type="entry name" value="TYR_PHOSPHATASE_PTP"/>
    <property type="match status" value="1"/>
</dbReference>
<dbReference type="SMART" id="SM00404">
    <property type="entry name" value="PTPc_motif"/>
    <property type="match status" value="1"/>
</dbReference>
<dbReference type="PROSITE" id="PS00383">
    <property type="entry name" value="TYR_PHOSPHATASE_1"/>
    <property type="match status" value="1"/>
</dbReference>
<evidence type="ECO:0000256" key="2">
    <source>
        <dbReference type="ARBA" id="ARBA00022989"/>
    </source>
</evidence>
<evidence type="ECO:0000256" key="3">
    <source>
        <dbReference type="ARBA" id="ARBA00023180"/>
    </source>
</evidence>
<dbReference type="SMART" id="SM00194">
    <property type="entry name" value="PTPc"/>
    <property type="match status" value="1"/>
</dbReference>
<evidence type="ECO:0000259" key="4">
    <source>
        <dbReference type="PROSITE" id="PS50055"/>
    </source>
</evidence>
<dbReference type="InterPro" id="IPR029021">
    <property type="entry name" value="Prot-tyrosine_phosphatase-like"/>
</dbReference>
<proteinExistence type="predicted"/>
<dbReference type="PRINTS" id="PR00700">
    <property type="entry name" value="PRTYPHPHTASE"/>
</dbReference>
<dbReference type="InterPro" id="IPR000387">
    <property type="entry name" value="Tyr_Pase_dom"/>
</dbReference>
<dbReference type="Gene3D" id="3.90.190.10">
    <property type="entry name" value="Protein tyrosine phosphatase superfamily"/>
    <property type="match status" value="1"/>
</dbReference>
<keyword evidence="1" id="KW-0812">Transmembrane</keyword>
<dbReference type="GO" id="GO:0043235">
    <property type="term" value="C:receptor complex"/>
    <property type="evidence" value="ECO:0007669"/>
    <property type="project" value="TreeGrafter"/>
</dbReference>
<gene>
    <name evidence="6" type="primary">PTPRH</name>
</gene>
<protein>
    <submittedName>
        <fullName evidence="6">Protein tyrosine phosphatase, receptor type, h</fullName>
    </submittedName>
</protein>
<feature type="domain" description="Tyrosine specific protein phosphatases" evidence="5">
    <location>
        <begin position="92"/>
        <end position="165"/>
    </location>
</feature>
<dbReference type="InterPro" id="IPR003595">
    <property type="entry name" value="Tyr_Pase_cat"/>
</dbReference>
<dbReference type="FunFam" id="3.90.190.10:FF:000185">
    <property type="entry name" value="Predicted protein"/>
    <property type="match status" value="1"/>
</dbReference>
<dbReference type="PROSITE" id="PS50056">
    <property type="entry name" value="TYR_PHOSPHATASE_2"/>
    <property type="match status" value="1"/>
</dbReference>
<dbReference type="PANTHER" id="PTHR46957">
    <property type="entry name" value="CYTOKINE RECEPTOR"/>
    <property type="match status" value="1"/>
</dbReference>
<dbReference type="EMBL" id="HADX01005548">
    <property type="protein sequence ID" value="SBP27780.1"/>
    <property type="molecule type" value="Transcribed_RNA"/>
</dbReference>
<dbReference type="Pfam" id="PF00102">
    <property type="entry name" value="Y_phosphatase"/>
    <property type="match status" value="1"/>
</dbReference>
<reference evidence="6" key="1">
    <citation type="submission" date="2016-05" db="EMBL/GenBank/DDBJ databases">
        <authorList>
            <person name="Lavstsen T."/>
            <person name="Jespersen J.S."/>
        </authorList>
    </citation>
    <scope>NUCLEOTIDE SEQUENCE</scope>
    <source>
        <tissue evidence="6">Brain</tissue>
    </source>
</reference>
<dbReference type="InterPro" id="IPR016130">
    <property type="entry name" value="Tyr_Pase_AS"/>
</dbReference>
<dbReference type="InterPro" id="IPR050713">
    <property type="entry name" value="RTP_Phos/Ushers"/>
</dbReference>
<accession>A0A1A7YCV8</accession>
<dbReference type="InterPro" id="IPR000242">
    <property type="entry name" value="PTP_cat"/>
</dbReference>
<keyword evidence="3" id="KW-0325">Glycoprotein</keyword>